<protein>
    <submittedName>
        <fullName evidence="1">Uncharacterized protein</fullName>
    </submittedName>
</protein>
<sequence>MGQCCSDVSSGQDPDDHCIDFYNLSVTKYSDADDFYDDCTTLLDEVVDIHNGVIDAIQNLTMAGATLKGAYRPMTFVTNGVVSVKTLDAEGNEFGMLETTSNQHKLSRDLLIEVEKTIETLNREELGKGLNVRSNIKLVGQNCADHTVAIFNRQIYMYAKSLMLQEGDISVGEYSRALKAALATQGKKVAFAVAVFEDGSLRIEASRFAASQVPPAARACLDALKVLEDEFRARAEDVPHLAMRLQYAADEAELLVNKMKLTLEHNPDHADLSQEALTLARANLEKILSGKEVIDRRLVTQMTQFGEVLKASLEDA</sequence>
<organism evidence="1">
    <name type="scientific">Heterosigma akashiwo</name>
    <name type="common">Chromophytic alga</name>
    <name type="synonym">Heterosigma carterae</name>
    <dbReference type="NCBI Taxonomy" id="2829"/>
    <lineage>
        <taxon>Eukaryota</taxon>
        <taxon>Sar</taxon>
        <taxon>Stramenopiles</taxon>
        <taxon>Ochrophyta</taxon>
        <taxon>Raphidophyceae</taxon>
        <taxon>Chattonellales</taxon>
        <taxon>Chattonellaceae</taxon>
        <taxon>Heterosigma</taxon>
    </lineage>
</organism>
<accession>A0A6S9KCF9</accession>
<dbReference type="AlphaFoldDB" id="A0A6S9KCF9"/>
<gene>
    <name evidence="1" type="ORF">HAKA00212_LOCUS25832</name>
</gene>
<reference evidence="1" key="1">
    <citation type="submission" date="2021-01" db="EMBL/GenBank/DDBJ databases">
        <authorList>
            <person name="Corre E."/>
            <person name="Pelletier E."/>
            <person name="Niang G."/>
            <person name="Scheremetjew M."/>
            <person name="Finn R."/>
            <person name="Kale V."/>
            <person name="Holt S."/>
            <person name="Cochrane G."/>
            <person name="Meng A."/>
            <person name="Brown T."/>
            <person name="Cohen L."/>
        </authorList>
    </citation>
    <scope>NUCLEOTIDE SEQUENCE</scope>
    <source>
        <strain evidence="1">CCMP3107</strain>
    </source>
</reference>
<proteinExistence type="predicted"/>
<dbReference type="EMBL" id="HBIU01059647">
    <property type="protein sequence ID" value="CAE0652543.1"/>
    <property type="molecule type" value="Transcribed_RNA"/>
</dbReference>
<name>A0A6S9KCF9_HETAK</name>
<evidence type="ECO:0000313" key="1">
    <source>
        <dbReference type="EMBL" id="CAE0652543.1"/>
    </source>
</evidence>